<proteinExistence type="predicted"/>
<reference evidence="2" key="1">
    <citation type="submission" date="2023-06" db="EMBL/GenBank/DDBJ databases">
        <title>Complete Genome of Candidatus Phytoplasma asteris M33.</title>
        <authorList>
            <person name="Toth R."/>
            <person name="Ilic A.-M."/>
            <person name="Huettel B."/>
            <person name="Duduk B."/>
            <person name="Kube M."/>
        </authorList>
    </citation>
    <scope>NUCLEOTIDE SEQUENCE [LARGE SCALE GENOMIC DNA]</scope>
    <source>
        <strain evidence="2">M33</strain>
    </source>
</reference>
<name>A0ABZ2YGM2_9MOLU</name>
<evidence type="ECO:0008006" key="4">
    <source>
        <dbReference type="Google" id="ProtNLM"/>
    </source>
</evidence>
<evidence type="ECO:0000256" key="1">
    <source>
        <dbReference type="SAM" id="Phobius"/>
    </source>
</evidence>
<dbReference type="EMBL" id="CP128397">
    <property type="protein sequence ID" value="WZN38257.1"/>
    <property type="molecule type" value="Genomic_DNA"/>
</dbReference>
<sequence length="208" mass="24396">MKKTIKKNIIIFICFTLLVFCFFIIFCKNSKNEKPFTCFKNPNNSLQLTRKLAYLGLNQFVNGLESDQFKEQYLLIFNGDSSFFENDVLSCSLKTASTPLIQGTLDFLSQQLKRKFNLIINDKHLLSSFLFDNNPIDLEMKNNNYHFFIQKPEDTKGDGYCFFHALIFLLKKKNLFSENIIKDSFDKIDLSKNNYNIIDKIKKLKEKS</sequence>
<keyword evidence="1" id="KW-0812">Transmembrane</keyword>
<keyword evidence="1" id="KW-1133">Transmembrane helix</keyword>
<evidence type="ECO:0000313" key="3">
    <source>
        <dbReference type="Proteomes" id="UP001470586"/>
    </source>
</evidence>
<feature type="transmembrane region" description="Helical" evidence="1">
    <location>
        <begin position="9"/>
        <end position="26"/>
    </location>
</feature>
<gene>
    <name evidence="2" type="ORF">M33023_00410</name>
</gene>
<protein>
    <recommendedName>
        <fullName evidence="4">Effector</fullName>
    </recommendedName>
</protein>
<keyword evidence="3" id="KW-1185">Reference proteome</keyword>
<organism evidence="2 3">
    <name type="scientific">Candidatus Phytoplasma asteris</name>
    <dbReference type="NCBI Taxonomy" id="85620"/>
    <lineage>
        <taxon>Bacteria</taxon>
        <taxon>Bacillati</taxon>
        <taxon>Mycoplasmatota</taxon>
        <taxon>Mollicutes</taxon>
        <taxon>Acholeplasmatales</taxon>
        <taxon>Acholeplasmataceae</taxon>
        <taxon>Candidatus Phytoplasma</taxon>
        <taxon>16SrI (Aster yellows group)</taxon>
    </lineage>
</organism>
<evidence type="ECO:0000313" key="2">
    <source>
        <dbReference type="EMBL" id="WZN38257.1"/>
    </source>
</evidence>
<keyword evidence="1" id="KW-0472">Membrane</keyword>
<accession>A0ABZ2YGM2</accession>
<dbReference type="Proteomes" id="UP001470586">
    <property type="component" value="Chromosome"/>
</dbReference>